<feature type="domain" description="Fibronectin type-III" evidence="2">
    <location>
        <begin position="428"/>
        <end position="515"/>
    </location>
</feature>
<dbReference type="PANTHER" id="PTHR46708">
    <property type="entry name" value="TENASCIN"/>
    <property type="match status" value="1"/>
</dbReference>
<evidence type="ECO:0000259" key="2">
    <source>
        <dbReference type="PROSITE" id="PS50853"/>
    </source>
</evidence>
<keyword evidence="1" id="KW-0677">Repeat</keyword>
<dbReference type="SUPFAM" id="SSF49265">
    <property type="entry name" value="Fibronectin type III"/>
    <property type="match status" value="2"/>
</dbReference>
<dbReference type="Pfam" id="PF00404">
    <property type="entry name" value="Dockerin_1"/>
    <property type="match status" value="1"/>
</dbReference>
<dbReference type="HOGENOM" id="CLU_005493_0_0_9"/>
<reference evidence="3 4" key="2">
    <citation type="journal article" date="2013" name="Genome Announc.">
        <title>Genome Sequence of Growth-Improving Paenibacillus mucilaginosus Strain KNP414.</title>
        <authorList>
            <person name="Lu J.J."/>
            <person name="Wang J.F."/>
            <person name="Hu X.F."/>
        </authorList>
    </citation>
    <scope>NUCLEOTIDE SEQUENCE [LARGE SCALE GENOMIC DNA]</scope>
    <source>
        <strain evidence="3 4">KNP414</strain>
    </source>
</reference>
<dbReference type="PROSITE" id="PS50853">
    <property type="entry name" value="FN3"/>
    <property type="match status" value="3"/>
</dbReference>
<dbReference type="Proteomes" id="UP000006620">
    <property type="component" value="Chromosome"/>
</dbReference>
<reference evidence="4" key="1">
    <citation type="submission" date="2011-06" db="EMBL/GenBank/DDBJ databases">
        <title>Complete genome sequence of Paenibacillus mucilaginosus KNP414.</title>
        <authorList>
            <person name="Wang J."/>
            <person name="Hu S."/>
            <person name="Hu X."/>
            <person name="Zhang B."/>
            <person name="Dong D."/>
            <person name="Zhang S."/>
            <person name="Zhao K."/>
            <person name="Wu D."/>
        </authorList>
    </citation>
    <scope>NUCLEOTIDE SEQUENCE [LARGE SCALE GENOMIC DNA]</scope>
    <source>
        <strain evidence="4">KNP414</strain>
    </source>
</reference>
<dbReference type="KEGG" id="pms:KNP414_03872"/>
<dbReference type="Gene3D" id="1.10.1330.10">
    <property type="entry name" value="Dockerin domain"/>
    <property type="match status" value="1"/>
</dbReference>
<dbReference type="InterPro" id="IPR013783">
    <property type="entry name" value="Ig-like_fold"/>
</dbReference>
<feature type="domain" description="Fibronectin type-III" evidence="2">
    <location>
        <begin position="1"/>
        <end position="84"/>
    </location>
</feature>
<dbReference type="AlphaFoldDB" id="F8F6D6"/>
<dbReference type="InterPro" id="IPR003961">
    <property type="entry name" value="FN3_dom"/>
</dbReference>
<dbReference type="SUPFAM" id="SSF63446">
    <property type="entry name" value="Type I dockerin domain"/>
    <property type="match status" value="1"/>
</dbReference>
<dbReference type="PATRIC" id="fig|1036673.3.peg.3558"/>
<dbReference type="InterPro" id="IPR036439">
    <property type="entry name" value="Dockerin_dom_sf"/>
</dbReference>
<dbReference type="SMART" id="SM00060">
    <property type="entry name" value="FN3"/>
    <property type="match status" value="3"/>
</dbReference>
<name>F8F6D6_PAEMK</name>
<protein>
    <submittedName>
        <fullName evidence="3">ChiA12</fullName>
    </submittedName>
</protein>
<evidence type="ECO:0000256" key="1">
    <source>
        <dbReference type="ARBA" id="ARBA00022737"/>
    </source>
</evidence>
<feature type="domain" description="Fibronectin type-III" evidence="2">
    <location>
        <begin position="526"/>
        <end position="614"/>
    </location>
</feature>
<proteinExistence type="predicted"/>
<sequence>MLTVTHVTYNSVQLNWQPAKDGAEVDQYWVYQENTLVAALNGDTTYYEVKELSPHSTYHFSLIAVNDDGSQSATKDVTVTTAANQDETLLFNRFDGTILDFDQHRILWKQTGDQVLWLFNRANQSQTMVHDATMAGAPYTIGAAKLSADGVVYSILGKAVNTRYWKDGADQRYWDGWEWGYLHEVNGNYAVFTFGAADVTTGGSRTLPSSDFENAYRFDLSYDGTVAYTDPTSESSLYLSLPDGTLTTYDPSSNYQTYSGALTDGKNMIYKVLKVDNGSDSMWSLRVRSTDQRITEETELALNPYAQDEFADPRKSYRISNGWIAYNKYNQDGDSWTLYVRSPEGEEKQASFLSGHVNIEQLGPDGTVAYSIQNQTYLYSAPKGKLIHTSTGPGTFHYIDGTWYRLDGNSLFAVQTDHSDTTAPVWTAENPLTVTDVTYMSAVLAWQPAADTEGVTLYRIYQNDTPIDTVTGSVYSYEVDGLTPSTAYKFTLEAEDAAGNKSANSPSVTVTTNAYAPVDSTAPVWPDGPVLTAADVTYNSVQLNWQPAADDMGVDSYEIYKDDSLLASVSGSVYSYTALGLFPETAYGFAVQAKDAAGNASLKSKVMSVTTSAYHPLPNPYMDLKVKPGFVQVGSTLDLVVKAEEAEDLYAFLADMKYSPQQVKLKEVWLSPSFGTEGKDAVFSRKLQDGRARLAGALLGPVPGRSGSLQLMTIRFQVLAKGPVVFTLDPNTEVADSQGQTRKLGTPVMLELVISDPDFDKDGKIGLSDLVLISRHSGTSEGQPGYDKAYDLNFDRMIDSQDVQYVAGKVAAGSA</sequence>
<dbReference type="InterPro" id="IPR050991">
    <property type="entry name" value="ECM_Regulatory_Proteins"/>
</dbReference>
<dbReference type="GO" id="GO:0004553">
    <property type="term" value="F:hydrolase activity, hydrolyzing O-glycosyl compounds"/>
    <property type="evidence" value="ECO:0007669"/>
    <property type="project" value="InterPro"/>
</dbReference>
<dbReference type="GO" id="GO:0000272">
    <property type="term" value="P:polysaccharide catabolic process"/>
    <property type="evidence" value="ECO:0007669"/>
    <property type="project" value="InterPro"/>
</dbReference>
<dbReference type="Gene3D" id="2.60.40.10">
    <property type="entry name" value="Immunoglobulins"/>
    <property type="match status" value="3"/>
</dbReference>
<dbReference type="CDD" id="cd08547">
    <property type="entry name" value="Type_II_cohesin"/>
    <property type="match status" value="1"/>
</dbReference>
<evidence type="ECO:0000313" key="4">
    <source>
        <dbReference type="Proteomes" id="UP000006620"/>
    </source>
</evidence>
<organism evidence="3 4">
    <name type="scientific">Paenibacillus mucilaginosus (strain KNP414)</name>
    <dbReference type="NCBI Taxonomy" id="1036673"/>
    <lineage>
        <taxon>Bacteria</taxon>
        <taxon>Bacillati</taxon>
        <taxon>Bacillota</taxon>
        <taxon>Bacilli</taxon>
        <taxon>Bacillales</taxon>
        <taxon>Paenibacillaceae</taxon>
        <taxon>Paenibacillus</taxon>
    </lineage>
</organism>
<dbReference type="InterPro" id="IPR036116">
    <property type="entry name" value="FN3_sf"/>
</dbReference>
<dbReference type="CDD" id="cd00063">
    <property type="entry name" value="FN3"/>
    <property type="match status" value="3"/>
</dbReference>
<dbReference type="InterPro" id="IPR018247">
    <property type="entry name" value="EF_Hand_1_Ca_BS"/>
</dbReference>
<dbReference type="PANTHER" id="PTHR46708:SF2">
    <property type="entry name" value="FIBRONECTIN TYPE-III DOMAIN-CONTAINING PROTEIN"/>
    <property type="match status" value="1"/>
</dbReference>
<dbReference type="EMBL" id="CP002869">
    <property type="protein sequence ID" value="AEI42410.1"/>
    <property type="molecule type" value="Genomic_DNA"/>
</dbReference>
<dbReference type="PROSITE" id="PS00018">
    <property type="entry name" value="EF_HAND_1"/>
    <property type="match status" value="1"/>
</dbReference>
<evidence type="ECO:0000313" key="3">
    <source>
        <dbReference type="EMBL" id="AEI42410.1"/>
    </source>
</evidence>
<gene>
    <name evidence="3" type="primary">chiA12</name>
    <name evidence="3" type="ordered locus">KNP414_03872</name>
</gene>
<accession>F8F6D6</accession>
<dbReference type="InterPro" id="IPR002105">
    <property type="entry name" value="Dockerin_1_rpt"/>
</dbReference>
<dbReference type="Pfam" id="PF00041">
    <property type="entry name" value="fn3"/>
    <property type="match status" value="3"/>
</dbReference>